<dbReference type="Gene3D" id="3.40.50.300">
    <property type="entry name" value="P-loop containing nucleotide triphosphate hydrolases"/>
    <property type="match status" value="1"/>
</dbReference>
<dbReference type="InterPro" id="IPR027417">
    <property type="entry name" value="P-loop_NTPase"/>
</dbReference>
<keyword evidence="1" id="KW-0812">Transmembrane</keyword>
<sequence>MNDQIFDQQLQYYRTDLATHLKALQDISIAVGNKELTDWVSELRMRTTDPFMFVVVGEVKAGKSSFINALLSRDICKVAPDPCTDTVQQIVYGEKESTHVLNEHLKKITLPIDILKELAIVDTPGTNNVTIKEHQEITEHFIPHSDLIIFVFPCINPYQESAWKFLSYIHQEWHKKVIFILQQADLLAASPEGLNINLNNVVREAQKRGIDNPRTFCVSAKDELAGQTDKSGFHLIRAYIQENITGSNAVVLKLHNGVKTALHILEQLQKGLQTRQGQLEADQAFRLEVKQLLVQREQHSINEVDRVINYTLEGYHKVAKDLEQEMSEELGLFSLLGRTIKNLPLINKLSNTKSFNEWLEDFKNRLQKELTHVLQERLNSGIFDVAHNVQQMVAQIELKIQVTQKNPLINNDTVFTHIAEKRNGILGELKEYFNIFVKNDGKHMQPMTDNNPLWNIVAVLATGGGVTAVGGILATLSQGIWLDVTGGLVVALGLVVVGGGAQWSKHQVITEYNENIQRTSEELKRRIHEHLRPYIQNLKFDVDKHFLKFDAYLANEAKDIAQLTTQQQQTQQALEVLKNRLQNDYPNLALE</sequence>
<dbReference type="PANTHER" id="PTHR43681:SF1">
    <property type="entry name" value="SARCALUMENIN"/>
    <property type="match status" value="1"/>
</dbReference>
<keyword evidence="1" id="KW-0472">Membrane</keyword>
<dbReference type="InterPro" id="IPR045063">
    <property type="entry name" value="Dynamin_N"/>
</dbReference>
<dbReference type="InterPro" id="IPR051943">
    <property type="entry name" value="TRAFAC_Dynamin-like_GTPase"/>
</dbReference>
<dbReference type="STRING" id="395493.BegalDRAFT_0138"/>
<evidence type="ECO:0000313" key="3">
    <source>
        <dbReference type="EMBL" id="EIJ41061.1"/>
    </source>
</evidence>
<protein>
    <submittedName>
        <fullName evidence="3">Dynamin family protein</fullName>
    </submittedName>
</protein>
<dbReference type="HOGENOM" id="CLU_014646_1_0_6"/>
<dbReference type="eggNOG" id="COG0699">
    <property type="taxonomic scope" value="Bacteria"/>
</dbReference>
<evidence type="ECO:0000256" key="1">
    <source>
        <dbReference type="SAM" id="Phobius"/>
    </source>
</evidence>
<feature type="domain" description="Dynamin N-terminal" evidence="2">
    <location>
        <begin position="54"/>
        <end position="104"/>
    </location>
</feature>
<feature type="transmembrane region" description="Helical" evidence="1">
    <location>
        <begin position="480"/>
        <end position="503"/>
    </location>
</feature>
<name>I3CBR8_9GAMM</name>
<dbReference type="OrthoDB" id="9816479at2"/>
<dbReference type="CDD" id="cd09912">
    <property type="entry name" value="DLP_2"/>
    <property type="match status" value="1"/>
</dbReference>
<dbReference type="Proteomes" id="UP000005744">
    <property type="component" value="Unassembled WGS sequence"/>
</dbReference>
<keyword evidence="1" id="KW-1133">Transmembrane helix</keyword>
<dbReference type="Pfam" id="PF00350">
    <property type="entry name" value="Dynamin_N"/>
    <property type="match status" value="2"/>
</dbReference>
<dbReference type="PANTHER" id="PTHR43681">
    <property type="entry name" value="TRANSMEMBRANE GTPASE FZO"/>
    <property type="match status" value="1"/>
</dbReference>
<feature type="domain" description="Dynamin N-terminal" evidence="2">
    <location>
        <begin position="116"/>
        <end position="183"/>
    </location>
</feature>
<evidence type="ECO:0000313" key="4">
    <source>
        <dbReference type="Proteomes" id="UP000005744"/>
    </source>
</evidence>
<organism evidence="3 4">
    <name type="scientific">Beggiatoa alba B18LD</name>
    <dbReference type="NCBI Taxonomy" id="395493"/>
    <lineage>
        <taxon>Bacteria</taxon>
        <taxon>Pseudomonadati</taxon>
        <taxon>Pseudomonadota</taxon>
        <taxon>Gammaproteobacteria</taxon>
        <taxon>Thiotrichales</taxon>
        <taxon>Thiotrichaceae</taxon>
        <taxon>Beggiatoa</taxon>
    </lineage>
</organism>
<dbReference type="AlphaFoldDB" id="I3CBR8"/>
<accession>I3CBR8</accession>
<dbReference type="RefSeq" id="WP_002682647.1">
    <property type="nucleotide sequence ID" value="NZ_JH600070.1"/>
</dbReference>
<evidence type="ECO:0000259" key="2">
    <source>
        <dbReference type="Pfam" id="PF00350"/>
    </source>
</evidence>
<gene>
    <name evidence="3" type="ORF">BegalDRAFT_0138</name>
</gene>
<dbReference type="EMBL" id="JH600070">
    <property type="protein sequence ID" value="EIJ41061.1"/>
    <property type="molecule type" value="Genomic_DNA"/>
</dbReference>
<proteinExistence type="predicted"/>
<keyword evidence="4" id="KW-1185">Reference proteome</keyword>
<reference evidence="3 4" key="1">
    <citation type="submission" date="2011-11" db="EMBL/GenBank/DDBJ databases">
        <title>Improved High-Quality Draft sequence of Beggiatoa alba B18lD.</title>
        <authorList>
            <consortium name="US DOE Joint Genome Institute"/>
            <person name="Lucas S."/>
            <person name="Han J."/>
            <person name="Lapidus A."/>
            <person name="Cheng J.-F."/>
            <person name="Goodwin L."/>
            <person name="Pitluck S."/>
            <person name="Peters L."/>
            <person name="Mikhailova N."/>
            <person name="Held B."/>
            <person name="Detter J.C."/>
            <person name="Han C."/>
            <person name="Tapia R."/>
            <person name="Land M."/>
            <person name="Hauser L."/>
            <person name="Kyrpides N."/>
            <person name="Ivanova N."/>
            <person name="Pagani I."/>
            <person name="Samuel K."/>
            <person name="Teske A."/>
            <person name="Mueller J."/>
            <person name="Woyke T."/>
        </authorList>
    </citation>
    <scope>NUCLEOTIDE SEQUENCE [LARGE SCALE GENOMIC DNA]</scope>
    <source>
        <strain evidence="3 4">B18LD</strain>
    </source>
</reference>
<dbReference type="SUPFAM" id="SSF52540">
    <property type="entry name" value="P-loop containing nucleoside triphosphate hydrolases"/>
    <property type="match status" value="1"/>
</dbReference>
<feature type="transmembrane region" description="Helical" evidence="1">
    <location>
        <begin position="453"/>
        <end position="473"/>
    </location>
</feature>